<evidence type="ECO:0000256" key="1">
    <source>
        <dbReference type="ARBA" id="ARBA00022741"/>
    </source>
</evidence>
<reference evidence="5" key="1">
    <citation type="submission" date="2018-06" db="EMBL/GenBank/DDBJ databases">
        <authorList>
            <person name="Zhirakovskaya E."/>
        </authorList>
    </citation>
    <scope>NUCLEOTIDE SEQUENCE</scope>
</reference>
<name>A0A3B0SSK6_9ZZZZ</name>
<dbReference type="PIRSF" id="PIRSF002849">
    <property type="entry name" value="AAA_ATPase_chaperone_MoxR_prd"/>
    <property type="match status" value="1"/>
</dbReference>
<evidence type="ECO:0000259" key="4">
    <source>
        <dbReference type="Pfam" id="PF17863"/>
    </source>
</evidence>
<dbReference type="InterPro" id="IPR027417">
    <property type="entry name" value="P-loop_NTPase"/>
</dbReference>
<proteinExistence type="predicted"/>
<dbReference type="PANTHER" id="PTHR42759">
    <property type="entry name" value="MOXR FAMILY PROTEIN"/>
    <property type="match status" value="1"/>
</dbReference>
<dbReference type="EMBL" id="UOEK01000562">
    <property type="protein sequence ID" value="VAW09351.1"/>
    <property type="molecule type" value="Genomic_DNA"/>
</dbReference>
<dbReference type="InterPro" id="IPR011703">
    <property type="entry name" value="ATPase_AAA-3"/>
</dbReference>
<feature type="domain" description="ATPase AAA-3" evidence="3">
    <location>
        <begin position="45"/>
        <end position="175"/>
    </location>
</feature>
<dbReference type="InterPro" id="IPR041628">
    <property type="entry name" value="ChlI/MoxR_AAA_lid"/>
</dbReference>
<gene>
    <name evidence="5" type="ORF">MNBD_ACTINO02-567</name>
</gene>
<feature type="domain" description="ChlI/MoxR AAA lid" evidence="4">
    <location>
        <begin position="238"/>
        <end position="309"/>
    </location>
</feature>
<dbReference type="Gene3D" id="3.40.50.300">
    <property type="entry name" value="P-loop containing nucleotide triphosphate hydrolases"/>
    <property type="match status" value="1"/>
</dbReference>
<accession>A0A3B0SSK6</accession>
<sequence>MTVSAAELEAFGRNFETITANIERVIQGKRATVERLVMCLLSGGHALIEDVPGVGKTLLAKSMARSIDCTFQRIQFTPDLLPSDITGVSVWDRDASTFTFRPGPVFANVVLGDEINRASPKTQAALLEAMEEHHVTVDATTHTLAEPFIVVATQNPIEHEGTYPLPEAQLDRFMMRLSMGYPSREKELQMLDTHSDGSTYDEIKPVLHAQDVVAMSQVVRRIHVSDEVRSYILDIADATRGHHELLLGASPRAGLNLQRAARTRAVVAGRDFVAPDDIKSVAPAVLNHRLILQPEAHMRGVAVEAVVDSILKSTPVPGMRARV</sequence>
<dbReference type="AlphaFoldDB" id="A0A3B0SSK6"/>
<evidence type="ECO:0000256" key="2">
    <source>
        <dbReference type="ARBA" id="ARBA00022840"/>
    </source>
</evidence>
<dbReference type="InterPro" id="IPR050764">
    <property type="entry name" value="CbbQ/NirQ/NorQ/GpvN"/>
</dbReference>
<keyword evidence="2" id="KW-0067">ATP-binding</keyword>
<dbReference type="Gene3D" id="1.10.8.80">
    <property type="entry name" value="Magnesium chelatase subunit I, C-Terminal domain"/>
    <property type="match status" value="1"/>
</dbReference>
<evidence type="ECO:0000313" key="5">
    <source>
        <dbReference type="EMBL" id="VAW09351.1"/>
    </source>
</evidence>
<dbReference type="Pfam" id="PF07726">
    <property type="entry name" value="AAA_3"/>
    <property type="match status" value="1"/>
</dbReference>
<dbReference type="CDD" id="cd00009">
    <property type="entry name" value="AAA"/>
    <property type="match status" value="1"/>
</dbReference>
<dbReference type="Pfam" id="PF17863">
    <property type="entry name" value="AAA_lid_2"/>
    <property type="match status" value="1"/>
</dbReference>
<dbReference type="PANTHER" id="PTHR42759:SF5">
    <property type="entry name" value="METHANOL DEHYDROGENASE REGULATOR"/>
    <property type="match status" value="1"/>
</dbReference>
<dbReference type="SUPFAM" id="SSF52540">
    <property type="entry name" value="P-loop containing nucleoside triphosphate hydrolases"/>
    <property type="match status" value="1"/>
</dbReference>
<evidence type="ECO:0000259" key="3">
    <source>
        <dbReference type="Pfam" id="PF07726"/>
    </source>
</evidence>
<keyword evidence="1" id="KW-0547">Nucleotide-binding</keyword>
<protein>
    <submittedName>
        <fullName evidence="5">FIG022979: MoxR-like ATPases</fullName>
    </submittedName>
</protein>
<dbReference type="GO" id="GO:0005524">
    <property type="term" value="F:ATP binding"/>
    <property type="evidence" value="ECO:0007669"/>
    <property type="project" value="UniProtKB-KW"/>
</dbReference>
<dbReference type="FunFam" id="3.40.50.300:FF:000640">
    <property type="entry name" value="MoxR family ATPase"/>
    <property type="match status" value="1"/>
</dbReference>
<organism evidence="5">
    <name type="scientific">hydrothermal vent metagenome</name>
    <dbReference type="NCBI Taxonomy" id="652676"/>
    <lineage>
        <taxon>unclassified sequences</taxon>
        <taxon>metagenomes</taxon>
        <taxon>ecological metagenomes</taxon>
    </lineage>
</organism>
<dbReference type="GO" id="GO:0016887">
    <property type="term" value="F:ATP hydrolysis activity"/>
    <property type="evidence" value="ECO:0007669"/>
    <property type="project" value="InterPro"/>
</dbReference>